<gene>
    <name evidence="7" type="ORF">WN59_04780</name>
</gene>
<sequence length="505" mass="56010">MKRHMIGLDIGTTAVKAVLFDMDGTFIDKETGDYPLHTPDAKTAEQDPDEILERTFRALRLLVSRNGCGHSIEFISFSSAMHSMILLDRKGERLTECITWADSRAGDYADRLNEADGLEIYRRTGTPIHPMNPLVKLLHFKNEEPELYAQIGRIMGIKEYVFAEISGEYAVDRSIASSMGLMNLETSEWDTELLSMLELSADQLPELVDTTEIFSMDEDAAGDIGISQDTKLIIGASDGVLANLGVNAIHEGDVAITVGTSGAIRTVIDRPRTDVKMRTFCYHLTPGAFVIGGPVNNGGVILRWIRDELCQQEISEANTCRRDPYEIMTEAAESVPAGSDGLIFHPYLAGERAPLWDAKAVGSFYGLTLSHERKHMIRAAMEGVVYNLYSVYLALREQMTEVRSIKASGGFARSALWKQLMADVFGEALHVPESYESSAFGACILGLYALGEIDSLVAASRFIGEDEAYHPDEETYMKYQDVMSVYIEIGRSLGAFYGRMQELRK</sequence>
<dbReference type="Gene3D" id="3.30.420.40">
    <property type="match status" value="2"/>
</dbReference>
<dbReference type="EMBL" id="LAYZ01000002">
    <property type="protein sequence ID" value="KKK34965.1"/>
    <property type="molecule type" value="Genomic_DNA"/>
</dbReference>
<evidence type="ECO:0000259" key="6">
    <source>
        <dbReference type="Pfam" id="PF02782"/>
    </source>
</evidence>
<evidence type="ECO:0000259" key="5">
    <source>
        <dbReference type="Pfam" id="PF00370"/>
    </source>
</evidence>
<name>A0A0M2SQS2_9STAP</name>
<dbReference type="Proteomes" id="UP000034287">
    <property type="component" value="Unassembled WGS sequence"/>
</dbReference>
<dbReference type="RefSeq" id="WP_046513459.1">
    <property type="nucleotide sequence ID" value="NZ_LAYZ01000002.1"/>
</dbReference>
<evidence type="ECO:0000256" key="2">
    <source>
        <dbReference type="ARBA" id="ARBA00022679"/>
    </source>
</evidence>
<dbReference type="STRING" id="1432562.WN59_04780"/>
<dbReference type="InterPro" id="IPR006002">
    <property type="entry name" value="Gluconate_kinase"/>
</dbReference>
<keyword evidence="3 4" id="KW-0418">Kinase</keyword>
<dbReference type="GO" id="GO:0046316">
    <property type="term" value="F:gluconokinase activity"/>
    <property type="evidence" value="ECO:0007669"/>
    <property type="project" value="InterPro"/>
</dbReference>
<evidence type="ECO:0000256" key="3">
    <source>
        <dbReference type="ARBA" id="ARBA00022777"/>
    </source>
</evidence>
<dbReference type="CDD" id="cd07770">
    <property type="entry name" value="ASKHA_NBD_FGGY_GntK"/>
    <property type="match status" value="1"/>
</dbReference>
<comment type="similarity">
    <text evidence="1 4">Belongs to the FGGY kinase family.</text>
</comment>
<dbReference type="NCBIfam" id="TIGR01314">
    <property type="entry name" value="gntK_FGGY"/>
    <property type="match status" value="1"/>
</dbReference>
<dbReference type="InterPro" id="IPR018483">
    <property type="entry name" value="Carb_kinase_FGGY_CS"/>
</dbReference>
<dbReference type="PANTHER" id="PTHR43095">
    <property type="entry name" value="SUGAR KINASE"/>
    <property type="match status" value="1"/>
</dbReference>
<dbReference type="Pfam" id="PF00370">
    <property type="entry name" value="FGGY_N"/>
    <property type="match status" value="1"/>
</dbReference>
<evidence type="ECO:0000256" key="1">
    <source>
        <dbReference type="ARBA" id="ARBA00009156"/>
    </source>
</evidence>
<dbReference type="InterPro" id="IPR018484">
    <property type="entry name" value="FGGY_N"/>
</dbReference>
<feature type="domain" description="Carbohydrate kinase FGGY C-terminal" evidence="6">
    <location>
        <begin position="255"/>
        <end position="450"/>
    </location>
</feature>
<accession>A0A0M2SQS2</accession>
<dbReference type="Pfam" id="PF02782">
    <property type="entry name" value="FGGY_C"/>
    <property type="match status" value="1"/>
</dbReference>
<comment type="caution">
    <text evidence="7">The sequence shown here is derived from an EMBL/GenBank/DDBJ whole genome shotgun (WGS) entry which is preliminary data.</text>
</comment>
<dbReference type="PROSITE" id="PS00445">
    <property type="entry name" value="FGGY_KINASES_2"/>
    <property type="match status" value="1"/>
</dbReference>
<dbReference type="InterPro" id="IPR043129">
    <property type="entry name" value="ATPase_NBD"/>
</dbReference>
<evidence type="ECO:0000256" key="4">
    <source>
        <dbReference type="RuleBase" id="RU003733"/>
    </source>
</evidence>
<dbReference type="SUPFAM" id="SSF53067">
    <property type="entry name" value="Actin-like ATPase domain"/>
    <property type="match status" value="2"/>
</dbReference>
<dbReference type="PATRIC" id="fig|1432562.3.peg.942"/>
<dbReference type="GO" id="GO:0019521">
    <property type="term" value="P:D-gluconate metabolic process"/>
    <property type="evidence" value="ECO:0007669"/>
    <property type="project" value="InterPro"/>
</dbReference>
<dbReference type="InterPro" id="IPR000577">
    <property type="entry name" value="Carb_kinase_FGGY"/>
</dbReference>
<evidence type="ECO:0000313" key="8">
    <source>
        <dbReference type="Proteomes" id="UP000034287"/>
    </source>
</evidence>
<dbReference type="OrthoDB" id="9805576at2"/>
<reference evidence="7 8" key="1">
    <citation type="submission" date="2015-04" db="EMBL/GenBank/DDBJ databases">
        <title>Taxonomic description and genome sequence of Salinicoccus sediminis sp. nov., a novel hyper halotolerant bacterium isolated from marine sediment.</title>
        <authorList>
            <person name="Mathan Kumar R."/>
            <person name="Kaur G."/>
            <person name="Kumar N."/>
            <person name="Kumar A."/>
            <person name="Singh N.K."/>
            <person name="Kaur N."/>
            <person name="Mayilraj S."/>
        </authorList>
    </citation>
    <scope>NUCLEOTIDE SEQUENCE [LARGE SCALE GENOMIC DNA]</scope>
    <source>
        <strain evidence="7 8">SV-16</strain>
    </source>
</reference>
<dbReference type="InterPro" id="IPR018485">
    <property type="entry name" value="FGGY_C"/>
</dbReference>
<keyword evidence="2 4" id="KW-0808">Transferase</keyword>
<protein>
    <submittedName>
        <fullName evidence="7">Gluconokinase</fullName>
    </submittedName>
</protein>
<dbReference type="PIRSF" id="PIRSF000538">
    <property type="entry name" value="GlpK"/>
    <property type="match status" value="1"/>
</dbReference>
<dbReference type="InterPro" id="IPR050406">
    <property type="entry name" value="FGGY_Carb_Kinase"/>
</dbReference>
<proteinExistence type="inferred from homology"/>
<dbReference type="AlphaFoldDB" id="A0A0M2SQS2"/>
<keyword evidence="8" id="KW-1185">Reference proteome</keyword>
<dbReference type="PANTHER" id="PTHR43095:SF2">
    <property type="entry name" value="GLUCONOKINASE"/>
    <property type="match status" value="1"/>
</dbReference>
<organism evidence="7 8">
    <name type="scientific">Salinicoccus sediminis</name>
    <dbReference type="NCBI Taxonomy" id="1432562"/>
    <lineage>
        <taxon>Bacteria</taxon>
        <taxon>Bacillati</taxon>
        <taxon>Bacillota</taxon>
        <taxon>Bacilli</taxon>
        <taxon>Bacillales</taxon>
        <taxon>Staphylococcaceae</taxon>
        <taxon>Salinicoccus</taxon>
    </lineage>
</organism>
<evidence type="ECO:0000313" key="7">
    <source>
        <dbReference type="EMBL" id="KKK34965.1"/>
    </source>
</evidence>
<feature type="domain" description="Carbohydrate kinase FGGY N-terminal" evidence="5">
    <location>
        <begin position="5"/>
        <end position="245"/>
    </location>
</feature>